<accession>W1PYF3</accession>
<protein>
    <submittedName>
        <fullName evidence="1">Uncharacterized protein</fullName>
    </submittedName>
</protein>
<reference evidence="2" key="1">
    <citation type="journal article" date="2013" name="Science">
        <title>The Amborella genome and the evolution of flowering plants.</title>
        <authorList>
            <consortium name="Amborella Genome Project"/>
        </authorList>
    </citation>
    <scope>NUCLEOTIDE SEQUENCE [LARGE SCALE GENOMIC DNA]</scope>
</reference>
<dbReference type="HOGENOM" id="CLU_2402613_0_0_1"/>
<dbReference type="Gramene" id="ERN13333">
    <property type="protein sequence ID" value="ERN13333"/>
    <property type="gene ID" value="AMTR_s00041p00103100"/>
</dbReference>
<sequence length="93" mass="10845">MLLRPEEKRSLAFETRDQRSARFSWNPEGVLPRNSTKDETDVQWGNGIAVKRYEKGIHKLLRVGGEVVQIESREERTFCVAVDVVPKYEVKVW</sequence>
<proteinExistence type="predicted"/>
<dbReference type="Proteomes" id="UP000017836">
    <property type="component" value="Unassembled WGS sequence"/>
</dbReference>
<name>W1PYF3_AMBTC</name>
<keyword evidence="2" id="KW-1185">Reference proteome</keyword>
<evidence type="ECO:0000313" key="2">
    <source>
        <dbReference type="Proteomes" id="UP000017836"/>
    </source>
</evidence>
<gene>
    <name evidence="1" type="ORF">AMTR_s00041p00103100</name>
</gene>
<dbReference type="AlphaFoldDB" id="W1PYF3"/>
<organism evidence="1 2">
    <name type="scientific">Amborella trichopoda</name>
    <dbReference type="NCBI Taxonomy" id="13333"/>
    <lineage>
        <taxon>Eukaryota</taxon>
        <taxon>Viridiplantae</taxon>
        <taxon>Streptophyta</taxon>
        <taxon>Embryophyta</taxon>
        <taxon>Tracheophyta</taxon>
        <taxon>Spermatophyta</taxon>
        <taxon>Magnoliopsida</taxon>
        <taxon>Amborellales</taxon>
        <taxon>Amborellaceae</taxon>
        <taxon>Amborella</taxon>
    </lineage>
</organism>
<evidence type="ECO:0000313" key="1">
    <source>
        <dbReference type="EMBL" id="ERN13333.1"/>
    </source>
</evidence>
<dbReference type="EMBL" id="KI392588">
    <property type="protein sequence ID" value="ERN13333.1"/>
    <property type="molecule type" value="Genomic_DNA"/>
</dbReference>